<protein>
    <submittedName>
        <fullName evidence="3">Uncharacterized protein</fullName>
    </submittedName>
</protein>
<gene>
    <name evidence="3" type="ORF">F5878DRAFT_620770</name>
</gene>
<reference evidence="3" key="1">
    <citation type="submission" date="2022-08" db="EMBL/GenBank/DDBJ databases">
        <authorList>
            <consortium name="DOE Joint Genome Institute"/>
            <person name="Min B."/>
            <person name="Riley R."/>
            <person name="Sierra-Patev S."/>
            <person name="Naranjo-Ortiz M."/>
            <person name="Looney B."/>
            <person name="Konkel Z."/>
            <person name="Slot J.C."/>
            <person name="Sakamoto Y."/>
            <person name="Steenwyk J.L."/>
            <person name="Rokas A."/>
            <person name="Carro J."/>
            <person name="Camarero S."/>
            <person name="Ferreira P."/>
            <person name="Molpeceres G."/>
            <person name="Ruiz-Duenas F.J."/>
            <person name="Serrano A."/>
            <person name="Henrissat B."/>
            <person name="Drula E."/>
            <person name="Hughes K.W."/>
            <person name="Mata J.L."/>
            <person name="Ishikawa N.K."/>
            <person name="Vargas-Isla R."/>
            <person name="Ushijima S."/>
            <person name="Smith C.A."/>
            <person name="Ahrendt S."/>
            <person name="Andreopoulos W."/>
            <person name="He G."/>
            <person name="Labutti K."/>
            <person name="Lipzen A."/>
            <person name="Ng V."/>
            <person name="Sandor L."/>
            <person name="Barry K."/>
            <person name="Martinez A.T."/>
            <person name="Xiao Y."/>
            <person name="Gibbons J.G."/>
            <person name="Terashima K."/>
            <person name="Hibbett D.S."/>
            <person name="Grigoriev I.V."/>
        </authorList>
    </citation>
    <scope>NUCLEOTIDE SEQUENCE</scope>
    <source>
        <strain evidence="3">TFB9207</strain>
    </source>
</reference>
<feature type="region of interest" description="Disordered" evidence="1">
    <location>
        <begin position="95"/>
        <end position="151"/>
    </location>
</feature>
<keyword evidence="2" id="KW-0732">Signal</keyword>
<feature type="signal peptide" evidence="2">
    <location>
        <begin position="1"/>
        <end position="19"/>
    </location>
</feature>
<feature type="compositionally biased region" description="Polar residues" evidence="1">
    <location>
        <begin position="101"/>
        <end position="110"/>
    </location>
</feature>
<name>A0AA38P8E3_9AGAR</name>
<keyword evidence="4" id="KW-1185">Reference proteome</keyword>
<evidence type="ECO:0000313" key="4">
    <source>
        <dbReference type="Proteomes" id="UP001163846"/>
    </source>
</evidence>
<feature type="compositionally biased region" description="Basic and acidic residues" evidence="1">
    <location>
        <begin position="111"/>
        <end position="135"/>
    </location>
</feature>
<accession>A0AA38P8E3</accession>
<evidence type="ECO:0000256" key="1">
    <source>
        <dbReference type="SAM" id="MobiDB-lite"/>
    </source>
</evidence>
<evidence type="ECO:0000256" key="2">
    <source>
        <dbReference type="SAM" id="SignalP"/>
    </source>
</evidence>
<evidence type="ECO:0000313" key="3">
    <source>
        <dbReference type="EMBL" id="KAJ3837988.1"/>
    </source>
</evidence>
<organism evidence="3 4">
    <name type="scientific">Lentinula raphanica</name>
    <dbReference type="NCBI Taxonomy" id="153919"/>
    <lineage>
        <taxon>Eukaryota</taxon>
        <taxon>Fungi</taxon>
        <taxon>Dikarya</taxon>
        <taxon>Basidiomycota</taxon>
        <taxon>Agaricomycotina</taxon>
        <taxon>Agaricomycetes</taxon>
        <taxon>Agaricomycetidae</taxon>
        <taxon>Agaricales</taxon>
        <taxon>Marasmiineae</taxon>
        <taxon>Omphalotaceae</taxon>
        <taxon>Lentinula</taxon>
    </lineage>
</organism>
<feature type="chain" id="PRO_5041315513" evidence="2">
    <location>
        <begin position="20"/>
        <end position="151"/>
    </location>
</feature>
<sequence length="151" mass="16706">MRFHYLVFFGVLLAVLAFAAPVPLQDSASTGSLAARSEKPKIIVKCTIKYYVGALLPTFRSDSQKGEVEGMMEHAVQQALKSKFQFAEGTGKNPVFKFNRKSGTPSQQSEMEAKIHIKVKEGDGKAEGYKKDGKMTIDTNEMTVTEEPKKK</sequence>
<dbReference type="AlphaFoldDB" id="A0AA38P8E3"/>
<comment type="caution">
    <text evidence="3">The sequence shown here is derived from an EMBL/GenBank/DDBJ whole genome shotgun (WGS) entry which is preliminary data.</text>
</comment>
<dbReference type="EMBL" id="MU806210">
    <property type="protein sequence ID" value="KAJ3837988.1"/>
    <property type="molecule type" value="Genomic_DNA"/>
</dbReference>
<dbReference type="Proteomes" id="UP001163846">
    <property type="component" value="Unassembled WGS sequence"/>
</dbReference>
<proteinExistence type="predicted"/>